<keyword evidence="3" id="KW-1185">Reference proteome</keyword>
<keyword evidence="1" id="KW-0732">Signal</keyword>
<sequence length="276" mass="30264">MSGFPLRALPRVLIVLLLWVGVSAAAFAADCACRYTDKAALQSGAQSMVDGFVDAVRASGRPGFTGVPVVVETTPSLILVDFDRRTIFVPWWDDMDPATQAVFAQLAGDEAAGRQLFDLLFQQFFVVHEAAHWLQFQASGLRDNDAFFDQVDHYRNESEANAFAVAYWMRTPEGVAFLDAMAPVVAKAHAMLPDPVPTGTTAPAYFNDNYEALGRDPMQYGWYQFQFVLDALAQRETLSLPALVAGLERGDPQPPRIGALWIDPNAAPGLLVDLPR</sequence>
<evidence type="ECO:0008006" key="4">
    <source>
        <dbReference type="Google" id="ProtNLM"/>
    </source>
</evidence>
<evidence type="ECO:0000313" key="3">
    <source>
        <dbReference type="Proteomes" id="UP001256588"/>
    </source>
</evidence>
<organism evidence="2 3">
    <name type="scientific">Luteimonas terrae</name>
    <dbReference type="NCBI Taxonomy" id="1530191"/>
    <lineage>
        <taxon>Bacteria</taxon>
        <taxon>Pseudomonadati</taxon>
        <taxon>Pseudomonadota</taxon>
        <taxon>Gammaproteobacteria</taxon>
        <taxon>Lysobacterales</taxon>
        <taxon>Lysobacteraceae</taxon>
        <taxon>Luteimonas</taxon>
    </lineage>
</organism>
<dbReference type="RefSeq" id="WP_310231860.1">
    <property type="nucleotide sequence ID" value="NZ_JAVDWO010000001.1"/>
</dbReference>
<evidence type="ECO:0000313" key="2">
    <source>
        <dbReference type="EMBL" id="MDR7191532.1"/>
    </source>
</evidence>
<comment type="caution">
    <text evidence="2">The sequence shown here is derived from an EMBL/GenBank/DDBJ whole genome shotgun (WGS) entry which is preliminary data.</text>
</comment>
<gene>
    <name evidence="2" type="ORF">J2W68_000234</name>
</gene>
<proteinExistence type="predicted"/>
<evidence type="ECO:0000256" key="1">
    <source>
        <dbReference type="SAM" id="SignalP"/>
    </source>
</evidence>
<dbReference type="Proteomes" id="UP001256588">
    <property type="component" value="Unassembled WGS sequence"/>
</dbReference>
<feature type="chain" id="PRO_5045571691" description="DUF2268 domain-containing protein" evidence="1">
    <location>
        <begin position="29"/>
        <end position="276"/>
    </location>
</feature>
<protein>
    <recommendedName>
        <fullName evidence="4">DUF2268 domain-containing protein</fullName>
    </recommendedName>
</protein>
<feature type="signal peptide" evidence="1">
    <location>
        <begin position="1"/>
        <end position="28"/>
    </location>
</feature>
<reference evidence="2 3" key="1">
    <citation type="submission" date="2023-07" db="EMBL/GenBank/DDBJ databases">
        <title>Sorghum-associated microbial communities from plants grown in Nebraska, USA.</title>
        <authorList>
            <person name="Schachtman D."/>
        </authorList>
    </citation>
    <scope>NUCLEOTIDE SEQUENCE [LARGE SCALE GENOMIC DNA]</scope>
    <source>
        <strain evidence="2 3">4099</strain>
    </source>
</reference>
<name>A0ABU1XRZ7_9GAMM</name>
<dbReference type="EMBL" id="JAVDWO010000001">
    <property type="protein sequence ID" value="MDR7191532.1"/>
    <property type="molecule type" value="Genomic_DNA"/>
</dbReference>
<accession>A0ABU1XRZ7</accession>